<evidence type="ECO:0000256" key="1">
    <source>
        <dbReference type="SAM" id="MobiDB-lite"/>
    </source>
</evidence>
<accession>A0A6M3L029</accession>
<reference evidence="2" key="1">
    <citation type="submission" date="2020-03" db="EMBL/GenBank/DDBJ databases">
        <title>The deep terrestrial virosphere.</title>
        <authorList>
            <person name="Holmfeldt K."/>
            <person name="Nilsson E."/>
            <person name="Simone D."/>
            <person name="Lopez-Fernandez M."/>
            <person name="Wu X."/>
            <person name="de Brujin I."/>
            <person name="Lundin D."/>
            <person name="Andersson A."/>
            <person name="Bertilsson S."/>
            <person name="Dopson M."/>
        </authorList>
    </citation>
    <scope>NUCLEOTIDE SEQUENCE</scope>
    <source>
        <strain evidence="2">MM415B03052</strain>
    </source>
</reference>
<dbReference type="EMBL" id="MT142682">
    <property type="protein sequence ID" value="QJA87111.1"/>
    <property type="molecule type" value="Genomic_DNA"/>
</dbReference>
<protein>
    <submittedName>
        <fullName evidence="2">Uncharacterized protein</fullName>
    </submittedName>
</protein>
<feature type="compositionally biased region" description="Low complexity" evidence="1">
    <location>
        <begin position="47"/>
        <end position="62"/>
    </location>
</feature>
<feature type="region of interest" description="Disordered" evidence="1">
    <location>
        <begin position="39"/>
        <end position="94"/>
    </location>
</feature>
<evidence type="ECO:0000313" key="2">
    <source>
        <dbReference type="EMBL" id="QJA87111.1"/>
    </source>
</evidence>
<organism evidence="2">
    <name type="scientific">viral metagenome</name>
    <dbReference type="NCBI Taxonomy" id="1070528"/>
    <lineage>
        <taxon>unclassified sequences</taxon>
        <taxon>metagenomes</taxon>
        <taxon>organismal metagenomes</taxon>
    </lineage>
</organism>
<name>A0A6M3L029_9ZZZZ</name>
<gene>
    <name evidence="2" type="ORF">MM415B03052_0011</name>
</gene>
<proteinExistence type="predicted"/>
<feature type="compositionally biased region" description="Basic residues" evidence="1">
    <location>
        <begin position="63"/>
        <end position="94"/>
    </location>
</feature>
<dbReference type="AlphaFoldDB" id="A0A6M3L029"/>
<sequence>MTFRQWLKGKISAAGDGELELHYVKKNVVAPPPTHPVKFRGIGWTRKSGAATKKQQKAAKVSQKQHSKWLRKGKKSASQKRRKAAKASRRRNRR</sequence>